<dbReference type="InterPro" id="IPR014284">
    <property type="entry name" value="RNA_pol_sigma-70_dom"/>
</dbReference>
<evidence type="ECO:0000259" key="7">
    <source>
        <dbReference type="Pfam" id="PF08281"/>
    </source>
</evidence>
<dbReference type="GO" id="GO:0016987">
    <property type="term" value="F:sigma factor activity"/>
    <property type="evidence" value="ECO:0007669"/>
    <property type="project" value="UniProtKB-KW"/>
</dbReference>
<dbReference type="Gene3D" id="1.10.1740.10">
    <property type="match status" value="1"/>
</dbReference>
<gene>
    <name evidence="8" type="ORF">F3F73_15455</name>
</gene>
<dbReference type="Pfam" id="PF08281">
    <property type="entry name" value="Sigma70_r4_2"/>
    <property type="match status" value="1"/>
</dbReference>
<keyword evidence="3" id="KW-0731">Sigma factor</keyword>
<reference evidence="8 9" key="1">
    <citation type="journal article" date="2019" name="Nat. Med.">
        <title>A library of human gut bacterial isolates paired with longitudinal multiomics data enables mechanistic microbiome research.</title>
        <authorList>
            <person name="Poyet M."/>
            <person name="Groussin M."/>
            <person name="Gibbons S.M."/>
            <person name="Avila-Pacheco J."/>
            <person name="Jiang X."/>
            <person name="Kearney S.M."/>
            <person name="Perrotta A.R."/>
            <person name="Berdy B."/>
            <person name="Zhao S."/>
            <person name="Lieberman T.D."/>
            <person name="Swanson P.K."/>
            <person name="Smith M."/>
            <person name="Roesemann S."/>
            <person name="Alexander J.E."/>
            <person name="Rich S.A."/>
            <person name="Livny J."/>
            <person name="Vlamakis H."/>
            <person name="Clish C."/>
            <person name="Bullock K."/>
            <person name="Deik A."/>
            <person name="Scott J."/>
            <person name="Pierce K.A."/>
            <person name="Xavier R.J."/>
            <person name="Alm E.J."/>
        </authorList>
    </citation>
    <scope>NUCLEOTIDE SEQUENCE [LARGE SCALE GENOMIC DNA]</scope>
    <source>
        <strain evidence="8 9">BIOML-A10</strain>
    </source>
</reference>
<dbReference type="GO" id="GO:0003677">
    <property type="term" value="F:DNA binding"/>
    <property type="evidence" value="ECO:0007669"/>
    <property type="project" value="UniProtKB-KW"/>
</dbReference>
<dbReference type="SUPFAM" id="SSF88946">
    <property type="entry name" value="Sigma2 domain of RNA polymerase sigma factors"/>
    <property type="match status" value="1"/>
</dbReference>
<feature type="domain" description="RNA polymerase sigma-70 region 2" evidence="6">
    <location>
        <begin position="13"/>
        <end position="73"/>
    </location>
</feature>
<evidence type="ECO:0000256" key="3">
    <source>
        <dbReference type="ARBA" id="ARBA00023082"/>
    </source>
</evidence>
<dbReference type="Pfam" id="PF04542">
    <property type="entry name" value="Sigma70_r2"/>
    <property type="match status" value="1"/>
</dbReference>
<evidence type="ECO:0000256" key="4">
    <source>
        <dbReference type="ARBA" id="ARBA00023125"/>
    </source>
</evidence>
<dbReference type="Proteomes" id="UP000422221">
    <property type="component" value="Unassembled WGS sequence"/>
</dbReference>
<evidence type="ECO:0000256" key="2">
    <source>
        <dbReference type="ARBA" id="ARBA00023015"/>
    </source>
</evidence>
<evidence type="ECO:0000313" key="9">
    <source>
        <dbReference type="Proteomes" id="UP000422221"/>
    </source>
</evidence>
<feature type="domain" description="RNA polymerase sigma factor 70 region 4 type 2" evidence="7">
    <location>
        <begin position="105"/>
        <end position="156"/>
    </location>
</feature>
<name>A0A7J4XG70_9BACE</name>
<dbReference type="NCBIfam" id="TIGR02937">
    <property type="entry name" value="sigma70-ECF"/>
    <property type="match status" value="1"/>
</dbReference>
<keyword evidence="5" id="KW-0804">Transcription</keyword>
<keyword evidence="4" id="KW-0238">DNA-binding</keyword>
<dbReference type="EMBL" id="VWMK01000016">
    <property type="protein sequence ID" value="KAA3761922.1"/>
    <property type="molecule type" value="Genomic_DNA"/>
</dbReference>
<dbReference type="Gene3D" id="1.10.10.10">
    <property type="entry name" value="Winged helix-like DNA-binding domain superfamily/Winged helix DNA-binding domain"/>
    <property type="match status" value="1"/>
</dbReference>
<dbReference type="InterPro" id="IPR013325">
    <property type="entry name" value="RNA_pol_sigma_r2"/>
</dbReference>
<evidence type="ECO:0000259" key="6">
    <source>
        <dbReference type="Pfam" id="PF04542"/>
    </source>
</evidence>
<dbReference type="PANTHER" id="PTHR43133:SF8">
    <property type="entry name" value="RNA POLYMERASE SIGMA FACTOR HI_1459-RELATED"/>
    <property type="match status" value="1"/>
</dbReference>
<comment type="similarity">
    <text evidence="1">Belongs to the sigma-70 factor family. ECF subfamily.</text>
</comment>
<dbReference type="PANTHER" id="PTHR43133">
    <property type="entry name" value="RNA POLYMERASE ECF-TYPE SIGMA FACTO"/>
    <property type="match status" value="1"/>
</dbReference>
<dbReference type="AlphaFoldDB" id="A0A7J4XG70"/>
<evidence type="ECO:0000313" key="8">
    <source>
        <dbReference type="EMBL" id="KAA3761922.1"/>
    </source>
</evidence>
<dbReference type="GeneID" id="93116372"/>
<organism evidence="8 9">
    <name type="scientific">Bacteroides salyersiae</name>
    <dbReference type="NCBI Taxonomy" id="291644"/>
    <lineage>
        <taxon>Bacteria</taxon>
        <taxon>Pseudomonadati</taxon>
        <taxon>Bacteroidota</taxon>
        <taxon>Bacteroidia</taxon>
        <taxon>Bacteroidales</taxon>
        <taxon>Bacteroidaceae</taxon>
        <taxon>Bacteroides</taxon>
    </lineage>
</organism>
<dbReference type="InterPro" id="IPR036388">
    <property type="entry name" value="WH-like_DNA-bd_sf"/>
</dbReference>
<dbReference type="CDD" id="cd06171">
    <property type="entry name" value="Sigma70_r4"/>
    <property type="match status" value="1"/>
</dbReference>
<keyword evidence="2" id="KW-0805">Transcription regulation</keyword>
<accession>A0A7J4XG70</accession>
<sequence length="171" mass="20176">MDAESFKKEFLPFHRKLYHIAYRLLENEADAEDLVQEAYLKLWDKREGLAIISNPEAFSVTLVKNMCFDLLRSGKYTANKQTVELNGIHYTCPADDMETRDEVRQVKNIIAQLPEQQQKVVILRDVKECSYEEIEHITGLNSINIRVLLSRARKRIREQFNKLNNYESRRN</sequence>
<protein>
    <submittedName>
        <fullName evidence="8">RNA polymerase sigma factor</fullName>
    </submittedName>
</protein>
<comment type="caution">
    <text evidence="8">The sequence shown here is derived from an EMBL/GenBank/DDBJ whole genome shotgun (WGS) entry which is preliminary data.</text>
</comment>
<proteinExistence type="inferred from homology"/>
<dbReference type="InterPro" id="IPR007627">
    <property type="entry name" value="RNA_pol_sigma70_r2"/>
</dbReference>
<dbReference type="InterPro" id="IPR039425">
    <property type="entry name" value="RNA_pol_sigma-70-like"/>
</dbReference>
<evidence type="ECO:0000256" key="1">
    <source>
        <dbReference type="ARBA" id="ARBA00010641"/>
    </source>
</evidence>
<evidence type="ECO:0000256" key="5">
    <source>
        <dbReference type="ARBA" id="ARBA00023163"/>
    </source>
</evidence>
<dbReference type="InterPro" id="IPR013249">
    <property type="entry name" value="RNA_pol_sigma70_r4_t2"/>
</dbReference>
<dbReference type="SUPFAM" id="SSF88659">
    <property type="entry name" value="Sigma3 and sigma4 domains of RNA polymerase sigma factors"/>
    <property type="match status" value="1"/>
</dbReference>
<dbReference type="GO" id="GO:0006352">
    <property type="term" value="P:DNA-templated transcription initiation"/>
    <property type="evidence" value="ECO:0007669"/>
    <property type="project" value="InterPro"/>
</dbReference>
<dbReference type="RefSeq" id="WP_007478282.1">
    <property type="nucleotide sequence ID" value="NZ_CAXSTI010000004.1"/>
</dbReference>
<dbReference type="InterPro" id="IPR013324">
    <property type="entry name" value="RNA_pol_sigma_r3/r4-like"/>
</dbReference>